<evidence type="ECO:0000313" key="6">
    <source>
        <dbReference type="EMBL" id="MCU5784592.1"/>
    </source>
</evidence>
<name>A0ABT2R493_9GAMM</name>
<gene>
    <name evidence="6" type="ORF">MA04_03892</name>
</gene>
<dbReference type="PROSITE" id="PS50931">
    <property type="entry name" value="HTH_LYSR"/>
    <property type="match status" value="1"/>
</dbReference>
<keyword evidence="7" id="KW-1185">Reference proteome</keyword>
<dbReference type="InterPro" id="IPR050950">
    <property type="entry name" value="HTH-type_LysR_regulators"/>
</dbReference>
<dbReference type="Gene3D" id="3.40.190.290">
    <property type="match status" value="1"/>
</dbReference>
<dbReference type="PANTHER" id="PTHR30419:SF30">
    <property type="entry name" value="LYSR FAMILY TRANSCRIPTIONAL REGULATOR"/>
    <property type="match status" value="1"/>
</dbReference>
<keyword evidence="2" id="KW-0805">Transcription regulation</keyword>
<dbReference type="EMBL" id="ARXS01000034">
    <property type="protein sequence ID" value="MCU5784592.1"/>
    <property type="molecule type" value="Genomic_DNA"/>
</dbReference>
<keyword evidence="4" id="KW-0804">Transcription</keyword>
<organism evidence="6 7">
    <name type="scientific">Alloalcanivorax balearicus MACL04</name>
    <dbReference type="NCBI Taxonomy" id="1177182"/>
    <lineage>
        <taxon>Bacteria</taxon>
        <taxon>Pseudomonadati</taxon>
        <taxon>Pseudomonadota</taxon>
        <taxon>Gammaproteobacteria</taxon>
        <taxon>Oceanospirillales</taxon>
        <taxon>Alcanivoracaceae</taxon>
        <taxon>Alloalcanivorax</taxon>
    </lineage>
</organism>
<proteinExistence type="inferred from homology"/>
<dbReference type="Gene3D" id="1.10.10.10">
    <property type="entry name" value="Winged helix-like DNA-binding domain superfamily/Winged helix DNA-binding domain"/>
    <property type="match status" value="1"/>
</dbReference>
<feature type="domain" description="HTH lysR-type" evidence="5">
    <location>
        <begin position="1"/>
        <end position="58"/>
    </location>
</feature>
<evidence type="ECO:0000256" key="4">
    <source>
        <dbReference type="ARBA" id="ARBA00023163"/>
    </source>
</evidence>
<dbReference type="Pfam" id="PF00126">
    <property type="entry name" value="HTH_1"/>
    <property type="match status" value="1"/>
</dbReference>
<sequence length="296" mass="32837">MNLRRLSHLVALADELHFARASARVHLSQSAFSRSIQAMENDLGMRLFDRDTDGVRVTPAGRFVIERARKLLFDARSLEWEVDLYRDNQLGDTAFGVGAMASATMLAPVLSELRRCHPLATFRIEQSHTTQLLTHLQGEDIEFFIADISHLKPGPTLEITPLPHRDVRFYVRSGHPLANSDNTLSNVWRYGLGSVSVSAQTRDRFIEQLPLKSGQGPGLALECDDFAVLRAVALTTDTVLIATEAAVATDLRDGTLVPLRVRDVPEMQATFGIVALRDRTPSPMAQRIMALILDEA</sequence>
<protein>
    <submittedName>
        <fullName evidence="6">LysR family transcriptional regulator</fullName>
    </submittedName>
</protein>
<dbReference type="RefSeq" id="WP_163123933.1">
    <property type="nucleotide sequence ID" value="NZ_ARXS01000034.1"/>
</dbReference>
<evidence type="ECO:0000256" key="1">
    <source>
        <dbReference type="ARBA" id="ARBA00009437"/>
    </source>
</evidence>
<dbReference type="InterPro" id="IPR000847">
    <property type="entry name" value="LysR_HTH_N"/>
</dbReference>
<dbReference type="Pfam" id="PF03466">
    <property type="entry name" value="LysR_substrate"/>
    <property type="match status" value="1"/>
</dbReference>
<reference evidence="6" key="1">
    <citation type="submission" date="2012-09" db="EMBL/GenBank/DDBJ databases">
        <title>Genome Sequence of alkane-degrading Bacterium Alcanivorax balearicus MACL04.</title>
        <authorList>
            <person name="Lai Q."/>
            <person name="Shao Z."/>
        </authorList>
    </citation>
    <scope>NUCLEOTIDE SEQUENCE</scope>
    <source>
        <strain evidence="6">MACL04</strain>
    </source>
</reference>
<keyword evidence="3" id="KW-0238">DNA-binding</keyword>
<comment type="caution">
    <text evidence="6">The sequence shown here is derived from an EMBL/GenBank/DDBJ whole genome shotgun (WGS) entry which is preliminary data.</text>
</comment>
<evidence type="ECO:0000313" key="7">
    <source>
        <dbReference type="Proteomes" id="UP001064106"/>
    </source>
</evidence>
<accession>A0ABT2R493</accession>
<comment type="similarity">
    <text evidence="1">Belongs to the LysR transcriptional regulatory family.</text>
</comment>
<dbReference type="SUPFAM" id="SSF46785">
    <property type="entry name" value="Winged helix' DNA-binding domain"/>
    <property type="match status" value="1"/>
</dbReference>
<dbReference type="Proteomes" id="UP001064106">
    <property type="component" value="Unassembled WGS sequence"/>
</dbReference>
<dbReference type="SUPFAM" id="SSF53850">
    <property type="entry name" value="Periplasmic binding protein-like II"/>
    <property type="match status" value="1"/>
</dbReference>
<dbReference type="PANTHER" id="PTHR30419">
    <property type="entry name" value="HTH-TYPE TRANSCRIPTIONAL REGULATOR YBHD"/>
    <property type="match status" value="1"/>
</dbReference>
<evidence type="ECO:0000256" key="3">
    <source>
        <dbReference type="ARBA" id="ARBA00023125"/>
    </source>
</evidence>
<dbReference type="InterPro" id="IPR005119">
    <property type="entry name" value="LysR_subst-bd"/>
</dbReference>
<dbReference type="CDD" id="cd05466">
    <property type="entry name" value="PBP2_LTTR_substrate"/>
    <property type="match status" value="1"/>
</dbReference>
<dbReference type="InterPro" id="IPR036388">
    <property type="entry name" value="WH-like_DNA-bd_sf"/>
</dbReference>
<dbReference type="InterPro" id="IPR036390">
    <property type="entry name" value="WH_DNA-bd_sf"/>
</dbReference>
<evidence type="ECO:0000256" key="2">
    <source>
        <dbReference type="ARBA" id="ARBA00023015"/>
    </source>
</evidence>
<dbReference type="PRINTS" id="PR00039">
    <property type="entry name" value="HTHLYSR"/>
</dbReference>
<evidence type="ECO:0000259" key="5">
    <source>
        <dbReference type="PROSITE" id="PS50931"/>
    </source>
</evidence>